<dbReference type="RefSeq" id="WP_063796783.1">
    <property type="nucleotide sequence ID" value="NZ_CP012382.1"/>
</dbReference>
<reference evidence="2" key="1">
    <citation type="journal article" date="2015" name="J. Biotechnol.">
        <title>Complete genome sequence of Streptomyces ambofaciens ATCC 23877, the spiramycin producer.</title>
        <authorList>
            <person name="Thibessard A."/>
            <person name="Haas D."/>
            <person name="Gerbaud C."/>
            <person name="Aigle B."/>
            <person name="Lautru S."/>
            <person name="Pernodet J.L."/>
            <person name="Leblond P."/>
        </authorList>
    </citation>
    <scope>NUCLEOTIDE SEQUENCE [LARGE SCALE GENOMIC DNA]</scope>
    <source>
        <strain evidence="2">ATCC 23877 / 3486 / DSM 40053 / JCM 4204 / NBRC 12836 / NRRL B-2516</strain>
    </source>
</reference>
<dbReference type="Proteomes" id="UP000061018">
    <property type="component" value="Chromosome"/>
</dbReference>
<protein>
    <recommendedName>
        <fullName evidence="3">Avirulence D protein (AvrD)</fullName>
    </recommendedName>
</protein>
<dbReference type="EMBL" id="CP012382">
    <property type="protein sequence ID" value="AKZ56976.1"/>
    <property type="molecule type" value="Genomic_DNA"/>
</dbReference>
<dbReference type="KEGG" id="samb:SAM23877_3931"/>
<name>A0A0K2AVP1_STRA7</name>
<dbReference type="STRING" id="1889.SAM40697_3574"/>
<organism evidence="1 2">
    <name type="scientific">Streptomyces ambofaciens (strain ATCC 23877 / 3486 / DSM 40053 / JCM 4204 / NBRC 12836 / NRRL B-2516)</name>
    <dbReference type="NCBI Taxonomy" id="278992"/>
    <lineage>
        <taxon>Bacteria</taxon>
        <taxon>Bacillati</taxon>
        <taxon>Actinomycetota</taxon>
        <taxon>Actinomycetes</taxon>
        <taxon>Kitasatosporales</taxon>
        <taxon>Streptomycetaceae</taxon>
        <taxon>Streptomyces</taxon>
    </lineage>
</organism>
<sequence>MTPTSAPTVVASVDDHLGPAEQRFFGRGFRRVAYDIGELRLTRGADGTVRAASSVGVRYPADWSKKAAGTDLLPHFSTVDGLVVAAQLAEACLTGLVPDLRDGWLRKVRITAGTSPQEDLARLPAEATLRRTDPLAGEPGRAVSLVDCAVGTMRTRCEVVHALPTGTVPASGPYAGLDALLGPAADRYFGTGFTTRRQLVRDVAVDHRALSAEAALTVVHEDGAVVPTAGLEGAHQPCVSMVDAFVTALQLAQIMLYDLDDMRRQDSNTLWMRQTTLTAARPDRPTTAVPVTTALDEPGLLRMGKGTWRTLDVVAELAGLRVRSAVAHRLPDGKVPA</sequence>
<evidence type="ECO:0008006" key="3">
    <source>
        <dbReference type="Google" id="ProtNLM"/>
    </source>
</evidence>
<accession>A0A0K2AVP1</accession>
<dbReference type="Pfam" id="PF05655">
    <property type="entry name" value="AvrD"/>
    <property type="match status" value="1"/>
</dbReference>
<evidence type="ECO:0000313" key="1">
    <source>
        <dbReference type="EMBL" id="AKZ56976.1"/>
    </source>
</evidence>
<gene>
    <name evidence="1" type="ORF">SAM23877_3931</name>
</gene>
<evidence type="ECO:0000313" key="2">
    <source>
        <dbReference type="Proteomes" id="UP000061018"/>
    </source>
</evidence>
<dbReference type="AlphaFoldDB" id="A0A0K2AVP1"/>
<dbReference type="InterPro" id="IPR008799">
    <property type="entry name" value="Pseudomon_AvrD"/>
</dbReference>
<proteinExistence type="predicted"/>